<evidence type="ECO:0000256" key="4">
    <source>
        <dbReference type="ARBA" id="ARBA00022692"/>
    </source>
</evidence>
<dbReference type="Proteomes" id="UP000827092">
    <property type="component" value="Unassembled WGS sequence"/>
</dbReference>
<evidence type="ECO:0000259" key="9">
    <source>
        <dbReference type="PROSITE" id="PS50262"/>
    </source>
</evidence>
<evidence type="ECO:0000256" key="5">
    <source>
        <dbReference type="ARBA" id="ARBA00022989"/>
    </source>
</evidence>
<dbReference type="InterPro" id="IPR000276">
    <property type="entry name" value="GPCR_Rhodpsn"/>
</dbReference>
<dbReference type="Gene3D" id="1.20.1070.10">
    <property type="entry name" value="Rhodopsin 7-helix transmembrane proteins"/>
    <property type="match status" value="1"/>
</dbReference>
<feature type="domain" description="G-protein coupled receptors family 1 profile" evidence="9">
    <location>
        <begin position="1"/>
        <end position="132"/>
    </location>
</feature>
<dbReference type="SUPFAM" id="SSF81321">
    <property type="entry name" value="Family A G protein-coupled receptor-like"/>
    <property type="match status" value="1"/>
</dbReference>
<accession>A0AAV6UNV6</accession>
<keyword evidence="4 8" id="KW-0812">Transmembrane</keyword>
<proteinExistence type="inferred from homology"/>
<dbReference type="PANTHER" id="PTHR24241:SF76">
    <property type="entry name" value="NEUROPEPTIDE SIFAMIDE RECEPTOR"/>
    <property type="match status" value="1"/>
</dbReference>
<keyword evidence="5 8" id="KW-1133">Transmembrane helix</keyword>
<evidence type="ECO:0000256" key="8">
    <source>
        <dbReference type="SAM" id="Phobius"/>
    </source>
</evidence>
<evidence type="ECO:0000256" key="1">
    <source>
        <dbReference type="ARBA" id="ARBA00004651"/>
    </source>
</evidence>
<evidence type="ECO:0000256" key="6">
    <source>
        <dbReference type="ARBA" id="ARBA00023136"/>
    </source>
</evidence>
<organism evidence="10 11">
    <name type="scientific">Oedothorax gibbosus</name>
    <dbReference type="NCBI Taxonomy" id="931172"/>
    <lineage>
        <taxon>Eukaryota</taxon>
        <taxon>Metazoa</taxon>
        <taxon>Ecdysozoa</taxon>
        <taxon>Arthropoda</taxon>
        <taxon>Chelicerata</taxon>
        <taxon>Arachnida</taxon>
        <taxon>Araneae</taxon>
        <taxon>Araneomorphae</taxon>
        <taxon>Entelegynae</taxon>
        <taxon>Araneoidea</taxon>
        <taxon>Linyphiidae</taxon>
        <taxon>Erigoninae</taxon>
        <taxon>Oedothorax</taxon>
    </lineage>
</organism>
<dbReference type="InterPro" id="IPR017452">
    <property type="entry name" value="GPCR_Rhodpsn_7TM"/>
</dbReference>
<keyword evidence="11" id="KW-1185">Reference proteome</keyword>
<dbReference type="GO" id="GO:0004930">
    <property type="term" value="F:G protein-coupled receptor activity"/>
    <property type="evidence" value="ECO:0007669"/>
    <property type="project" value="InterPro"/>
</dbReference>
<comment type="subcellular location">
    <subcellularLocation>
        <location evidence="1">Cell membrane</location>
        <topology evidence="1">Multi-pass membrane protein</topology>
    </subcellularLocation>
</comment>
<feature type="transmembrane region" description="Helical" evidence="8">
    <location>
        <begin position="30"/>
        <end position="51"/>
    </location>
</feature>
<evidence type="ECO:0000256" key="7">
    <source>
        <dbReference type="ARBA" id="ARBA00023170"/>
    </source>
</evidence>
<comment type="caution">
    <text evidence="10">The sequence shown here is derived from an EMBL/GenBank/DDBJ whole genome shotgun (WGS) entry which is preliminary data.</text>
</comment>
<dbReference type="PANTHER" id="PTHR24241">
    <property type="entry name" value="NEUROPEPTIDE RECEPTOR-RELATED G-PROTEIN COUPLED RECEPTOR"/>
    <property type="match status" value="1"/>
</dbReference>
<dbReference type="AlphaFoldDB" id="A0AAV6UNV6"/>
<feature type="transmembrane region" description="Helical" evidence="8">
    <location>
        <begin position="81"/>
        <end position="102"/>
    </location>
</feature>
<keyword evidence="7" id="KW-0675">Receptor</keyword>
<evidence type="ECO:0000256" key="3">
    <source>
        <dbReference type="ARBA" id="ARBA00022475"/>
    </source>
</evidence>
<keyword evidence="3" id="KW-1003">Cell membrane</keyword>
<evidence type="ECO:0000313" key="10">
    <source>
        <dbReference type="EMBL" id="KAG8185875.1"/>
    </source>
</evidence>
<evidence type="ECO:0000313" key="11">
    <source>
        <dbReference type="Proteomes" id="UP000827092"/>
    </source>
</evidence>
<sequence>MLSLSLCRYMAVVHPLESRTQQTRGRARRILAGVWAAPALVSAPFLAWPAGAVRSSLRSPLGSMERLSCAVGLPGGVRRPYYTALFVLLYALPGLVVAGTCARVARCLLKGIPVSRQGSVRRQEADRRKVML</sequence>
<dbReference type="Pfam" id="PF00001">
    <property type="entry name" value="7tm_1"/>
    <property type="match status" value="1"/>
</dbReference>
<reference evidence="10 11" key="1">
    <citation type="journal article" date="2022" name="Nat. Ecol. Evol.">
        <title>A masculinizing supergene underlies an exaggerated male reproductive morph in a spider.</title>
        <authorList>
            <person name="Hendrickx F."/>
            <person name="De Corte Z."/>
            <person name="Sonet G."/>
            <person name="Van Belleghem S.M."/>
            <person name="Kostlbacher S."/>
            <person name="Vangestel C."/>
        </authorList>
    </citation>
    <scope>NUCLEOTIDE SEQUENCE [LARGE SCALE GENOMIC DNA]</scope>
    <source>
        <strain evidence="10">W744_W776</strain>
    </source>
</reference>
<name>A0AAV6UNV6_9ARAC</name>
<dbReference type="GO" id="GO:0005886">
    <property type="term" value="C:plasma membrane"/>
    <property type="evidence" value="ECO:0007669"/>
    <property type="project" value="UniProtKB-SubCell"/>
</dbReference>
<protein>
    <recommendedName>
        <fullName evidence="9">G-protein coupled receptors family 1 profile domain-containing protein</fullName>
    </recommendedName>
</protein>
<dbReference type="EMBL" id="JAFNEN010000322">
    <property type="protein sequence ID" value="KAG8185875.1"/>
    <property type="molecule type" value="Genomic_DNA"/>
</dbReference>
<evidence type="ECO:0000256" key="2">
    <source>
        <dbReference type="ARBA" id="ARBA00010663"/>
    </source>
</evidence>
<comment type="similarity">
    <text evidence="2">Belongs to the G-protein coupled receptor 1 family.</text>
</comment>
<dbReference type="GO" id="GO:0042277">
    <property type="term" value="F:peptide binding"/>
    <property type="evidence" value="ECO:0007669"/>
    <property type="project" value="TreeGrafter"/>
</dbReference>
<dbReference type="PROSITE" id="PS50262">
    <property type="entry name" value="G_PROTEIN_RECEP_F1_2"/>
    <property type="match status" value="1"/>
</dbReference>
<dbReference type="GO" id="GO:0032870">
    <property type="term" value="P:cellular response to hormone stimulus"/>
    <property type="evidence" value="ECO:0007669"/>
    <property type="project" value="TreeGrafter"/>
</dbReference>
<gene>
    <name evidence="10" type="ORF">JTE90_004417</name>
</gene>
<keyword evidence="6 8" id="KW-0472">Membrane</keyword>